<dbReference type="Proteomes" id="UP000590225">
    <property type="component" value="Unassembled WGS sequence"/>
</dbReference>
<dbReference type="AlphaFoldDB" id="A0AAW3TBE4"/>
<reference evidence="1 2" key="1">
    <citation type="submission" date="2020-07" db="EMBL/GenBank/DDBJ databases">
        <title>Above-ground endophytic microbial communities from plants in different locations in the United States.</title>
        <authorList>
            <person name="Frank C."/>
        </authorList>
    </citation>
    <scope>NUCLEOTIDE SEQUENCE [LARGE SCALE GENOMIC DNA]</scope>
    <source>
        <strain evidence="1 2">WPL5_2</strain>
    </source>
</reference>
<sequence>MVNGGGAQFPDVDERFDVQPRHLFGPFWQVKVTDTLTGRAVNVSGGGLLTGYGSVRRAARYSTRLYLTQLARRERREAR</sequence>
<evidence type="ECO:0000313" key="1">
    <source>
        <dbReference type="EMBL" id="MBA8992139.1"/>
    </source>
</evidence>
<proteinExistence type="predicted"/>
<dbReference type="EMBL" id="JACGXP010000008">
    <property type="protein sequence ID" value="MBA8992139.1"/>
    <property type="molecule type" value="Genomic_DNA"/>
</dbReference>
<gene>
    <name evidence="1" type="ORF">FHW23_003427</name>
</gene>
<accession>A0AAW3TBE4</accession>
<organism evidence="1 2">
    <name type="scientific">Curtobacterium pusillum</name>
    <dbReference type="NCBI Taxonomy" id="69373"/>
    <lineage>
        <taxon>Bacteria</taxon>
        <taxon>Bacillati</taxon>
        <taxon>Actinomycetota</taxon>
        <taxon>Actinomycetes</taxon>
        <taxon>Micrococcales</taxon>
        <taxon>Microbacteriaceae</taxon>
        <taxon>Curtobacterium</taxon>
    </lineage>
</organism>
<dbReference type="RefSeq" id="WP_182517004.1">
    <property type="nucleotide sequence ID" value="NZ_JACGXP010000008.1"/>
</dbReference>
<evidence type="ECO:0000313" key="2">
    <source>
        <dbReference type="Proteomes" id="UP000590225"/>
    </source>
</evidence>
<name>A0AAW3TBE4_9MICO</name>
<comment type="caution">
    <text evidence="1">The sequence shown here is derived from an EMBL/GenBank/DDBJ whole genome shotgun (WGS) entry which is preliminary data.</text>
</comment>
<protein>
    <submittedName>
        <fullName evidence="1">Uncharacterized protein</fullName>
    </submittedName>
</protein>